<evidence type="ECO:0008006" key="7">
    <source>
        <dbReference type="Google" id="ProtNLM"/>
    </source>
</evidence>
<keyword evidence="1" id="KW-0444">Lipid biosynthesis</keyword>
<dbReference type="AlphaFoldDB" id="A0A0C5X330"/>
<keyword evidence="6" id="KW-1185">Reference proteome</keyword>
<dbReference type="KEGG" id="pgb:H744_2c3084"/>
<dbReference type="GO" id="GO:0006633">
    <property type="term" value="P:fatty acid biosynthetic process"/>
    <property type="evidence" value="ECO:0007669"/>
    <property type="project" value="UniProtKB-KW"/>
</dbReference>
<evidence type="ECO:0000256" key="2">
    <source>
        <dbReference type="ARBA" id="ARBA00022801"/>
    </source>
</evidence>
<dbReference type="EMBL" id="CP005974">
    <property type="protein sequence ID" value="AJR09735.1"/>
    <property type="molecule type" value="Genomic_DNA"/>
</dbReference>
<dbReference type="PIRSF" id="PIRSF011489">
    <property type="entry name" value="DUF479"/>
    <property type="match status" value="1"/>
</dbReference>
<dbReference type="STRING" id="658445.H744_2c3084"/>
<organism evidence="5 6">
    <name type="scientific">Photobacterium gaetbulicola Gung47</name>
    <dbReference type="NCBI Taxonomy" id="658445"/>
    <lineage>
        <taxon>Bacteria</taxon>
        <taxon>Pseudomonadati</taxon>
        <taxon>Pseudomonadota</taxon>
        <taxon>Gammaproteobacteria</taxon>
        <taxon>Vibrionales</taxon>
        <taxon>Vibrionaceae</taxon>
        <taxon>Photobacterium</taxon>
    </lineage>
</organism>
<proteinExistence type="predicted"/>
<dbReference type="InterPro" id="IPR007431">
    <property type="entry name" value="ACP_PD"/>
</dbReference>
<sequence>MNFLAHLHLAQQCNSHLAGNLLADFVRGDPYRQFDRDIADGIKLHRFVDSYIDAMPEVRQCRQLFGPTTRRVSGIALDMAWDHFLARHWQQFHPQTLPDFVTAARAEVEKYQHNMPESYLLTMNRMWQQNWLLQYQYPETLNTALLRMAERRPRLHQLALTPEVLMANYRQLEEAFFLIYPQVEQAAQQFRPYRSL</sequence>
<protein>
    <recommendedName>
        <fullName evidence="7">Acyl carrier protein phosphodiesterase</fullName>
    </recommendedName>
</protein>
<keyword evidence="2" id="KW-0378">Hydrolase</keyword>
<dbReference type="PANTHER" id="PTHR38764:SF1">
    <property type="entry name" value="ACYL CARRIER PROTEIN PHOSPHODIESTERASE"/>
    <property type="match status" value="1"/>
</dbReference>
<reference evidence="5 6" key="1">
    <citation type="submission" date="2013-05" db="EMBL/GenBank/DDBJ databases">
        <title>Complete genome sequence of the lipase-producing bacterium Photobacterium gaetbulicola Gung47.</title>
        <authorList>
            <person name="Kim Y.-O."/>
        </authorList>
    </citation>
    <scope>NUCLEOTIDE SEQUENCE [LARGE SCALE GENOMIC DNA]</scope>
    <source>
        <strain evidence="5 6">Gung47</strain>
    </source>
</reference>
<name>A0A0C5X330_9GAMM</name>
<dbReference type="Pfam" id="PF04336">
    <property type="entry name" value="ACP_PD"/>
    <property type="match status" value="1"/>
</dbReference>
<gene>
    <name evidence="5" type="ORF">H744_2c3084</name>
</gene>
<dbReference type="OrthoDB" id="8442777at2"/>
<dbReference type="PATRIC" id="fig|658445.3.peg.5147"/>
<evidence type="ECO:0000256" key="1">
    <source>
        <dbReference type="ARBA" id="ARBA00022516"/>
    </source>
</evidence>
<keyword evidence="3" id="KW-0443">Lipid metabolism</keyword>
<dbReference type="GO" id="GO:0008770">
    <property type="term" value="F:[acyl-carrier-protein] phosphodiesterase activity"/>
    <property type="evidence" value="ECO:0007669"/>
    <property type="project" value="InterPro"/>
</dbReference>
<evidence type="ECO:0000313" key="5">
    <source>
        <dbReference type="EMBL" id="AJR09735.1"/>
    </source>
</evidence>
<keyword evidence="4" id="KW-0276">Fatty acid metabolism</keyword>
<dbReference type="PANTHER" id="PTHR38764">
    <property type="entry name" value="ACYL CARRIER PROTEIN PHOSPHODIESTERASE"/>
    <property type="match status" value="1"/>
</dbReference>
<evidence type="ECO:0000256" key="4">
    <source>
        <dbReference type="ARBA" id="ARBA00023160"/>
    </source>
</evidence>
<dbReference type="HOGENOM" id="CLU_099370_1_1_6"/>
<evidence type="ECO:0000313" key="6">
    <source>
        <dbReference type="Proteomes" id="UP000032303"/>
    </source>
</evidence>
<evidence type="ECO:0000256" key="3">
    <source>
        <dbReference type="ARBA" id="ARBA00023098"/>
    </source>
</evidence>
<accession>A0A0C5X330</accession>
<keyword evidence="4" id="KW-0275">Fatty acid biosynthesis</keyword>
<dbReference type="Proteomes" id="UP000032303">
    <property type="component" value="Chromosome 2"/>
</dbReference>